<feature type="domain" description="HTH marR-type" evidence="2">
    <location>
        <begin position="87"/>
        <end position="221"/>
    </location>
</feature>
<dbReference type="Gene3D" id="1.10.10.10">
    <property type="entry name" value="Winged helix-like DNA-binding domain superfamily/Winged helix DNA-binding domain"/>
    <property type="match status" value="1"/>
</dbReference>
<name>A0ABR6GRG1_9BURK</name>
<organism evidence="3 4">
    <name type="scientific">Roseateles terrae</name>
    <dbReference type="NCBI Taxonomy" id="431060"/>
    <lineage>
        <taxon>Bacteria</taxon>
        <taxon>Pseudomonadati</taxon>
        <taxon>Pseudomonadota</taxon>
        <taxon>Betaproteobacteria</taxon>
        <taxon>Burkholderiales</taxon>
        <taxon>Sphaerotilaceae</taxon>
        <taxon>Roseateles</taxon>
    </lineage>
</organism>
<feature type="region of interest" description="Disordered" evidence="1">
    <location>
        <begin position="1"/>
        <end position="73"/>
    </location>
</feature>
<gene>
    <name evidence="3" type="ORF">FHS28_002104</name>
</gene>
<dbReference type="InterPro" id="IPR036390">
    <property type="entry name" value="WH_DNA-bd_sf"/>
</dbReference>
<dbReference type="GO" id="GO:0003677">
    <property type="term" value="F:DNA binding"/>
    <property type="evidence" value="ECO:0007669"/>
    <property type="project" value="UniProtKB-KW"/>
</dbReference>
<dbReference type="Pfam" id="PF12802">
    <property type="entry name" value="MarR_2"/>
    <property type="match status" value="1"/>
</dbReference>
<dbReference type="PANTHER" id="PTHR33164">
    <property type="entry name" value="TRANSCRIPTIONAL REGULATOR, MARR FAMILY"/>
    <property type="match status" value="1"/>
</dbReference>
<comment type="caution">
    <text evidence="3">The sequence shown here is derived from an EMBL/GenBank/DDBJ whole genome shotgun (WGS) entry which is preliminary data.</text>
</comment>
<dbReference type="InterPro" id="IPR000835">
    <property type="entry name" value="HTH_MarR-typ"/>
</dbReference>
<dbReference type="EMBL" id="JACHXO010000003">
    <property type="protein sequence ID" value="MBB3194708.1"/>
    <property type="molecule type" value="Genomic_DNA"/>
</dbReference>
<protein>
    <submittedName>
        <fullName evidence="3">DNA-binding MarR family transcriptional regulator</fullName>
    </submittedName>
</protein>
<dbReference type="SMART" id="SM00347">
    <property type="entry name" value="HTH_MARR"/>
    <property type="match status" value="1"/>
</dbReference>
<dbReference type="InterPro" id="IPR036388">
    <property type="entry name" value="WH-like_DNA-bd_sf"/>
</dbReference>
<dbReference type="Proteomes" id="UP000574369">
    <property type="component" value="Unassembled WGS sequence"/>
</dbReference>
<dbReference type="PANTHER" id="PTHR33164:SF89">
    <property type="entry name" value="MARR FAMILY REGULATORY PROTEIN"/>
    <property type="match status" value="1"/>
</dbReference>
<reference evidence="3 4" key="1">
    <citation type="submission" date="2020-08" db="EMBL/GenBank/DDBJ databases">
        <title>Genomic Encyclopedia of Type Strains, Phase III (KMG-III): the genomes of soil and plant-associated and newly described type strains.</title>
        <authorList>
            <person name="Whitman W."/>
        </authorList>
    </citation>
    <scope>NUCLEOTIDE SEQUENCE [LARGE SCALE GENOMIC DNA]</scope>
    <source>
        <strain evidence="3 4">CECT 7247</strain>
    </source>
</reference>
<evidence type="ECO:0000313" key="3">
    <source>
        <dbReference type="EMBL" id="MBB3194708.1"/>
    </source>
</evidence>
<dbReference type="PROSITE" id="PS50995">
    <property type="entry name" value="HTH_MARR_2"/>
    <property type="match status" value="1"/>
</dbReference>
<dbReference type="RefSeq" id="WP_246409898.1">
    <property type="nucleotide sequence ID" value="NZ_JACHXO010000003.1"/>
</dbReference>
<keyword evidence="4" id="KW-1185">Reference proteome</keyword>
<feature type="compositionally biased region" description="Low complexity" evidence="1">
    <location>
        <begin position="49"/>
        <end position="60"/>
    </location>
</feature>
<dbReference type="InterPro" id="IPR039422">
    <property type="entry name" value="MarR/SlyA-like"/>
</dbReference>
<keyword evidence="3" id="KW-0238">DNA-binding</keyword>
<evidence type="ECO:0000313" key="4">
    <source>
        <dbReference type="Proteomes" id="UP000574369"/>
    </source>
</evidence>
<proteinExistence type="predicted"/>
<sequence>MDAANADADALDDSPFNASRRKAGDVQPGTDLPMKRAAQALDEDHEGAARASAGSAASTAKRPSSDAGSAPEAPLVRVPGLDYGLLDNLLGYALRRAQNALYLDFHRATAKAQISPQRFAALVLVGRNPGMRQGVLAEAMGLHRSGALRLTDWLTDRGWVERRDDEADGRRWGLYLTAQGRRRLTTLEQQVQAHDQALIDALGDQAPALRAALETLAEIASGHCR</sequence>
<evidence type="ECO:0000259" key="2">
    <source>
        <dbReference type="PROSITE" id="PS50995"/>
    </source>
</evidence>
<evidence type="ECO:0000256" key="1">
    <source>
        <dbReference type="SAM" id="MobiDB-lite"/>
    </source>
</evidence>
<accession>A0ABR6GRG1</accession>
<dbReference type="SUPFAM" id="SSF46785">
    <property type="entry name" value="Winged helix' DNA-binding domain"/>
    <property type="match status" value="1"/>
</dbReference>